<dbReference type="InterPro" id="IPR000073">
    <property type="entry name" value="AB_hydrolase_1"/>
</dbReference>
<dbReference type="InterPro" id="IPR029058">
    <property type="entry name" value="AB_hydrolase_fold"/>
</dbReference>
<proteinExistence type="predicted"/>
<gene>
    <name evidence="2" type="ORF">HD595_004819</name>
</gene>
<name>A0ABT1K519_9ACTN</name>
<evidence type="ECO:0000313" key="3">
    <source>
        <dbReference type="Proteomes" id="UP001320766"/>
    </source>
</evidence>
<dbReference type="SUPFAM" id="SSF53474">
    <property type="entry name" value="alpha/beta-Hydrolases"/>
    <property type="match status" value="1"/>
</dbReference>
<evidence type="ECO:0000259" key="1">
    <source>
        <dbReference type="Pfam" id="PF12697"/>
    </source>
</evidence>
<keyword evidence="3" id="KW-1185">Reference proteome</keyword>
<dbReference type="RefSeq" id="WP_253772665.1">
    <property type="nucleotide sequence ID" value="NZ_BAAAVE010000007.1"/>
</dbReference>
<comment type="caution">
    <text evidence="2">The sequence shown here is derived from an EMBL/GenBank/DDBJ whole genome shotgun (WGS) entry which is preliminary data.</text>
</comment>
<sequence>MKVLLLALCLTVRRYARRVGEIVVVRDGSGPEVLLVHGGAGPRTTWGALAPLADRWTLAYVHRRGYPPSPPPQECQDFEVDALDLAPLLVDRPHVVAHSYGALGALIATAAAPGSVRSLTLIEPPLHYLVPDDPEVARLERIGDAVLTHGMDMDPAELREFLHLAGAPVGDGPLPENVVAGVRRAQGGRPTSEAHPQLDAIRDAGVPVLVASGDHAAALERICDALADVLGGERSVHPGAGHFVAAAPGFSEQLEAFLRKSVT</sequence>
<dbReference type="Gene3D" id="3.40.50.1820">
    <property type="entry name" value="alpha/beta hydrolase"/>
    <property type="match status" value="1"/>
</dbReference>
<dbReference type="PANTHER" id="PTHR43433">
    <property type="entry name" value="HYDROLASE, ALPHA/BETA FOLD FAMILY PROTEIN"/>
    <property type="match status" value="1"/>
</dbReference>
<protein>
    <submittedName>
        <fullName evidence="2">Pimeloyl-ACP methyl ester carboxylesterase</fullName>
    </submittedName>
</protein>
<reference evidence="2 3" key="1">
    <citation type="submission" date="2022-06" db="EMBL/GenBank/DDBJ databases">
        <title>Sequencing the genomes of 1000 actinobacteria strains.</title>
        <authorList>
            <person name="Klenk H.-P."/>
        </authorList>
    </citation>
    <scope>NUCLEOTIDE SEQUENCE [LARGE SCALE GENOMIC DNA]</scope>
    <source>
        <strain evidence="2 3">DSM 44170</strain>
    </source>
</reference>
<dbReference type="InterPro" id="IPR050471">
    <property type="entry name" value="AB_hydrolase"/>
</dbReference>
<organism evidence="2 3">
    <name type="scientific">Nonomuraea roseoviolacea subsp. carminata</name>
    <dbReference type="NCBI Taxonomy" id="160689"/>
    <lineage>
        <taxon>Bacteria</taxon>
        <taxon>Bacillati</taxon>
        <taxon>Actinomycetota</taxon>
        <taxon>Actinomycetes</taxon>
        <taxon>Streptosporangiales</taxon>
        <taxon>Streptosporangiaceae</taxon>
        <taxon>Nonomuraea</taxon>
    </lineage>
</organism>
<dbReference type="PANTHER" id="PTHR43433:SF5">
    <property type="entry name" value="AB HYDROLASE-1 DOMAIN-CONTAINING PROTEIN"/>
    <property type="match status" value="1"/>
</dbReference>
<evidence type="ECO:0000313" key="2">
    <source>
        <dbReference type="EMBL" id="MCP2348697.1"/>
    </source>
</evidence>
<feature type="domain" description="AB hydrolase-1" evidence="1">
    <location>
        <begin position="33"/>
        <end position="248"/>
    </location>
</feature>
<dbReference type="Proteomes" id="UP001320766">
    <property type="component" value="Unassembled WGS sequence"/>
</dbReference>
<accession>A0ABT1K519</accession>
<dbReference type="Pfam" id="PF12697">
    <property type="entry name" value="Abhydrolase_6"/>
    <property type="match status" value="1"/>
</dbReference>
<dbReference type="EMBL" id="JAMZEC010000001">
    <property type="protein sequence ID" value="MCP2348697.1"/>
    <property type="molecule type" value="Genomic_DNA"/>
</dbReference>